<dbReference type="InterPro" id="IPR028203">
    <property type="entry name" value="PSII_CF48-like_dom"/>
</dbReference>
<sequence>MKKKNKVIVNLSALANIKSGRQQRPGLRILLMMFSLVCAAASVQAQPQGMLDRLEKPAHKAVKAAESSLNSLALAGDRTVVVGERGHILWMDGADNHWRQADVPVSSDLTAVQFVDENTGWVVGHDGVVLHSQDGGESWSLQLNGHQIAALHEALAGVLSASGDERSAEKLSFGADQGVDQSLLALHFSDANHGIVVGASNLALETRDGGASWSVISHHIDNESGLHLYGVVEALGALYVLGEQGLILKKNPQTATYHAVKSPYRGSWFGGIGSHDRLLAYGLLGNTWVTADGENWLKSDMNSSVAITSASSVSATDLVLVSLNGEVFYSNDGGKRFETQALGSQYPFYAVQAKDSETLVVAGLNGVKIIKINKDEEYP</sequence>
<keyword evidence="6" id="KW-1185">Reference proteome</keyword>
<keyword evidence="1" id="KW-0602">Photosynthesis</keyword>
<dbReference type="SUPFAM" id="SSF50939">
    <property type="entry name" value="Sialidases"/>
    <property type="match status" value="1"/>
</dbReference>
<accession>A0ABX9XCI5</accession>
<dbReference type="InterPro" id="IPR015943">
    <property type="entry name" value="WD40/YVTN_repeat-like_dom_sf"/>
</dbReference>
<dbReference type="Pfam" id="PF14870">
    <property type="entry name" value="PSII_BNR"/>
    <property type="match status" value="2"/>
</dbReference>
<reference evidence="5 6" key="1">
    <citation type="submission" date="2018-11" db="EMBL/GenBank/DDBJ databases">
        <authorList>
            <person name="Jang G.I."/>
            <person name="Hwang C.Y."/>
        </authorList>
    </citation>
    <scope>NUCLEOTIDE SEQUENCE [LARGE SCALE GENOMIC DNA]</scope>
    <source>
        <strain evidence="5 6">SSM26</strain>
    </source>
</reference>
<protein>
    <submittedName>
        <fullName evidence="5">Glycosyl hydrolase</fullName>
    </submittedName>
</protein>
<evidence type="ECO:0000259" key="4">
    <source>
        <dbReference type="Pfam" id="PF14870"/>
    </source>
</evidence>
<proteinExistence type="predicted"/>
<dbReference type="PANTHER" id="PTHR47199:SF2">
    <property type="entry name" value="PHOTOSYSTEM II STABILITY_ASSEMBLY FACTOR HCF136, CHLOROPLASTIC"/>
    <property type="match status" value="1"/>
</dbReference>
<evidence type="ECO:0000313" key="5">
    <source>
        <dbReference type="EMBL" id="ROZ80376.1"/>
    </source>
</evidence>
<name>A0ABX9XCI5_9PSED</name>
<evidence type="ECO:0000256" key="2">
    <source>
        <dbReference type="ARBA" id="ARBA00023276"/>
    </source>
</evidence>
<feature type="chain" id="PRO_5046759881" evidence="3">
    <location>
        <begin position="46"/>
        <end position="379"/>
    </location>
</feature>
<dbReference type="RefSeq" id="WP_123891436.1">
    <property type="nucleotide sequence ID" value="NZ_RKKU01000047.1"/>
</dbReference>
<dbReference type="InterPro" id="IPR036278">
    <property type="entry name" value="Sialidase_sf"/>
</dbReference>
<dbReference type="Gene3D" id="2.130.10.10">
    <property type="entry name" value="YVTN repeat-like/Quinoprotein amine dehydrogenase"/>
    <property type="match status" value="1"/>
</dbReference>
<dbReference type="GO" id="GO:0016787">
    <property type="term" value="F:hydrolase activity"/>
    <property type="evidence" value="ECO:0007669"/>
    <property type="project" value="UniProtKB-KW"/>
</dbReference>
<evidence type="ECO:0000256" key="3">
    <source>
        <dbReference type="SAM" id="SignalP"/>
    </source>
</evidence>
<gene>
    <name evidence="5" type="ORF">EF096_19755</name>
</gene>
<feature type="domain" description="Photosynthesis system II assembly factor Ycf48/Hcf136-like" evidence="4">
    <location>
        <begin position="179"/>
        <end position="257"/>
    </location>
</feature>
<keyword evidence="5" id="KW-0378">Hydrolase</keyword>
<evidence type="ECO:0000256" key="1">
    <source>
        <dbReference type="ARBA" id="ARBA00022531"/>
    </source>
</evidence>
<evidence type="ECO:0000313" key="6">
    <source>
        <dbReference type="Proteomes" id="UP000275199"/>
    </source>
</evidence>
<dbReference type="Proteomes" id="UP000275199">
    <property type="component" value="Unassembled WGS sequence"/>
</dbReference>
<feature type="signal peptide" evidence="3">
    <location>
        <begin position="1"/>
        <end position="45"/>
    </location>
</feature>
<organism evidence="5 6">
    <name type="scientific">Pseudomonas neustonica</name>
    <dbReference type="NCBI Taxonomy" id="2487346"/>
    <lineage>
        <taxon>Bacteria</taxon>
        <taxon>Pseudomonadati</taxon>
        <taxon>Pseudomonadota</taxon>
        <taxon>Gammaproteobacteria</taxon>
        <taxon>Pseudomonadales</taxon>
        <taxon>Pseudomonadaceae</taxon>
        <taxon>Pseudomonas</taxon>
    </lineage>
</organism>
<dbReference type="PANTHER" id="PTHR47199">
    <property type="entry name" value="PHOTOSYSTEM II STABILITY/ASSEMBLY FACTOR HCF136, CHLOROPLASTIC"/>
    <property type="match status" value="1"/>
</dbReference>
<comment type="caution">
    <text evidence="5">The sequence shown here is derived from an EMBL/GenBank/DDBJ whole genome shotgun (WGS) entry which is preliminary data.</text>
</comment>
<keyword evidence="3" id="KW-0732">Signal</keyword>
<feature type="domain" description="Photosynthesis system II assembly factor Ycf48/Hcf136-like" evidence="4">
    <location>
        <begin position="95"/>
        <end position="142"/>
    </location>
</feature>
<dbReference type="EMBL" id="RKKU01000047">
    <property type="protein sequence ID" value="ROZ80376.1"/>
    <property type="molecule type" value="Genomic_DNA"/>
</dbReference>
<keyword evidence="2" id="KW-0604">Photosystem II</keyword>